<dbReference type="PRINTS" id="PR00069">
    <property type="entry name" value="ALDKETRDTASE"/>
</dbReference>
<organism evidence="3 4">
    <name type="scientific">Rhodococcus artemisiae</name>
    <dbReference type="NCBI Taxonomy" id="714159"/>
    <lineage>
        <taxon>Bacteria</taxon>
        <taxon>Bacillati</taxon>
        <taxon>Actinomycetota</taxon>
        <taxon>Actinomycetes</taxon>
        <taxon>Mycobacteriales</taxon>
        <taxon>Nocardiaceae</taxon>
        <taxon>Rhodococcus</taxon>
    </lineage>
</organism>
<comment type="caution">
    <text evidence="3">The sequence shown here is derived from an EMBL/GenBank/DDBJ whole genome shotgun (WGS) entry which is preliminary data.</text>
</comment>
<dbReference type="InterPro" id="IPR036812">
    <property type="entry name" value="NAD(P)_OxRdtase_dom_sf"/>
</dbReference>
<evidence type="ECO:0000313" key="4">
    <source>
        <dbReference type="Proteomes" id="UP001336020"/>
    </source>
</evidence>
<protein>
    <submittedName>
        <fullName evidence="3">Aldo/keto reductase</fullName>
    </submittedName>
</protein>
<evidence type="ECO:0000313" key="3">
    <source>
        <dbReference type="EMBL" id="MEE2056886.1"/>
    </source>
</evidence>
<reference evidence="3 4" key="1">
    <citation type="submission" date="2023-07" db="EMBL/GenBank/DDBJ databases">
        <authorList>
            <person name="Girao M."/>
            <person name="Carvalho M.F."/>
        </authorList>
    </citation>
    <scope>NUCLEOTIDE SEQUENCE [LARGE SCALE GENOMIC DNA]</scope>
    <source>
        <strain evidence="3 4">YIM65754</strain>
    </source>
</reference>
<keyword evidence="1" id="KW-0560">Oxidoreductase</keyword>
<dbReference type="RefSeq" id="WP_330132157.1">
    <property type="nucleotide sequence ID" value="NZ_JAUTXY010000002.1"/>
</dbReference>
<gene>
    <name evidence="3" type="ORF">Q7514_05015</name>
</gene>
<feature type="domain" description="NADP-dependent oxidoreductase" evidence="2">
    <location>
        <begin position="29"/>
        <end position="312"/>
    </location>
</feature>
<dbReference type="SUPFAM" id="SSF51430">
    <property type="entry name" value="NAD(P)-linked oxidoreductase"/>
    <property type="match status" value="1"/>
</dbReference>
<dbReference type="Pfam" id="PF00248">
    <property type="entry name" value="Aldo_ket_red"/>
    <property type="match status" value="1"/>
</dbReference>
<dbReference type="Gene3D" id="3.20.20.100">
    <property type="entry name" value="NADP-dependent oxidoreductase domain"/>
    <property type="match status" value="1"/>
</dbReference>
<name>A0ABU7L5R2_9NOCA</name>
<dbReference type="InterPro" id="IPR020471">
    <property type="entry name" value="AKR"/>
</dbReference>
<sequence length="337" mass="37221">MPETTRLPETTRNAIPMRVLGRSGVRVSELCLGTMTFGTEWGFGTDESTSRKIYETYREAGGNYVDTANNYTNGSSEEILGRLVAPERDSVVVSTKYTFPTDSADPNTGGNHRKSLRRSVETSLRRLGTDYIDLLWVHAWDQCTPVDETLRALDDLVRSGKVLAIGVSNTPAWVVSQSVAIAELRGWSSFCTMQVEYALTARTAERDLLPMARALGIEVSAWSPLGRGTLARPMSEEAFAKLPAPVQRILTVTREVAGELGVSPARVALAWVRRQGLMLSIGARTVDQINDNLAALDVELDDSHLVRLDEASKIRLGYPHEFLHERRAMFTPDALRA</sequence>
<evidence type="ECO:0000259" key="2">
    <source>
        <dbReference type="Pfam" id="PF00248"/>
    </source>
</evidence>
<dbReference type="CDD" id="cd19080">
    <property type="entry name" value="AKR_AKR9A_9B"/>
    <property type="match status" value="1"/>
</dbReference>
<dbReference type="PANTHER" id="PTHR43364">
    <property type="entry name" value="NADH-SPECIFIC METHYLGLYOXAL REDUCTASE-RELATED"/>
    <property type="match status" value="1"/>
</dbReference>
<accession>A0ABU7L5R2</accession>
<keyword evidence="4" id="KW-1185">Reference proteome</keyword>
<dbReference type="PANTHER" id="PTHR43364:SF4">
    <property type="entry name" value="NAD(P)-LINKED OXIDOREDUCTASE SUPERFAMILY PROTEIN"/>
    <property type="match status" value="1"/>
</dbReference>
<evidence type="ECO:0000256" key="1">
    <source>
        <dbReference type="ARBA" id="ARBA00023002"/>
    </source>
</evidence>
<dbReference type="Proteomes" id="UP001336020">
    <property type="component" value="Unassembled WGS sequence"/>
</dbReference>
<proteinExistence type="predicted"/>
<dbReference type="InterPro" id="IPR023210">
    <property type="entry name" value="NADP_OxRdtase_dom"/>
</dbReference>
<dbReference type="InterPro" id="IPR050523">
    <property type="entry name" value="AKR_Detox_Biosynth"/>
</dbReference>
<dbReference type="EMBL" id="JAUTXY010000002">
    <property type="protein sequence ID" value="MEE2056886.1"/>
    <property type="molecule type" value="Genomic_DNA"/>
</dbReference>